<evidence type="ECO:0000313" key="2">
    <source>
        <dbReference type="Proteomes" id="UP001500151"/>
    </source>
</evidence>
<organism evidence="1 2">
    <name type="scientific">Streptomyces vastus</name>
    <dbReference type="NCBI Taxonomy" id="285451"/>
    <lineage>
        <taxon>Bacteria</taxon>
        <taxon>Bacillati</taxon>
        <taxon>Actinomycetota</taxon>
        <taxon>Actinomycetes</taxon>
        <taxon>Kitasatosporales</taxon>
        <taxon>Streptomycetaceae</taxon>
        <taxon>Streptomyces</taxon>
    </lineage>
</organism>
<keyword evidence="2" id="KW-1185">Reference proteome</keyword>
<name>A0ABN3QR69_9ACTN</name>
<dbReference type="Proteomes" id="UP001500151">
    <property type="component" value="Unassembled WGS sequence"/>
</dbReference>
<accession>A0ABN3QR69</accession>
<evidence type="ECO:0000313" key="1">
    <source>
        <dbReference type="EMBL" id="GAA2633129.1"/>
    </source>
</evidence>
<dbReference type="EMBL" id="BAAASJ010000029">
    <property type="protein sequence ID" value="GAA2633129.1"/>
    <property type="molecule type" value="Genomic_DNA"/>
</dbReference>
<comment type="caution">
    <text evidence="1">The sequence shown here is derived from an EMBL/GenBank/DDBJ whole genome shotgun (WGS) entry which is preliminary data.</text>
</comment>
<gene>
    <name evidence="1" type="ORF">GCM10010307_27190</name>
</gene>
<reference evidence="1 2" key="1">
    <citation type="journal article" date="2019" name="Int. J. Syst. Evol. Microbiol.">
        <title>The Global Catalogue of Microorganisms (GCM) 10K type strain sequencing project: providing services to taxonomists for standard genome sequencing and annotation.</title>
        <authorList>
            <consortium name="The Broad Institute Genomics Platform"/>
            <consortium name="The Broad Institute Genome Sequencing Center for Infectious Disease"/>
            <person name="Wu L."/>
            <person name="Ma J."/>
        </authorList>
    </citation>
    <scope>NUCLEOTIDE SEQUENCE [LARGE SCALE GENOMIC DNA]</scope>
    <source>
        <strain evidence="1 2">JCM 4524</strain>
    </source>
</reference>
<protein>
    <submittedName>
        <fullName evidence="1">Uncharacterized protein</fullName>
    </submittedName>
</protein>
<sequence>MPGMETIAEFDGSREDAGRRLAETARSYKSGRRERHRRIYRYLGGDAYYVYVQGAVFTHEMVLRAAELVWNSDSEPRQ</sequence>
<proteinExistence type="predicted"/>